<dbReference type="Pfam" id="PF00024">
    <property type="entry name" value="PAN_1"/>
    <property type="match status" value="1"/>
</dbReference>
<reference evidence="2" key="1">
    <citation type="journal article" date="2020" name="Stud. Mycol.">
        <title>101 Dothideomycetes genomes: a test case for predicting lifestyles and emergence of pathogens.</title>
        <authorList>
            <person name="Haridas S."/>
            <person name="Albert R."/>
            <person name="Binder M."/>
            <person name="Bloem J."/>
            <person name="Labutti K."/>
            <person name="Salamov A."/>
            <person name="Andreopoulos B."/>
            <person name="Baker S."/>
            <person name="Barry K."/>
            <person name="Bills G."/>
            <person name="Bluhm B."/>
            <person name="Cannon C."/>
            <person name="Castanera R."/>
            <person name="Culley D."/>
            <person name="Daum C."/>
            <person name="Ezra D."/>
            <person name="Gonzalez J."/>
            <person name="Henrissat B."/>
            <person name="Kuo A."/>
            <person name="Liang C."/>
            <person name="Lipzen A."/>
            <person name="Lutzoni F."/>
            <person name="Magnuson J."/>
            <person name="Mondo S."/>
            <person name="Nolan M."/>
            <person name="Ohm R."/>
            <person name="Pangilinan J."/>
            <person name="Park H.-J."/>
            <person name="Ramirez L."/>
            <person name="Alfaro M."/>
            <person name="Sun H."/>
            <person name="Tritt A."/>
            <person name="Yoshinaga Y."/>
            <person name="Zwiers L.-H."/>
            <person name="Turgeon B."/>
            <person name="Goodwin S."/>
            <person name="Spatafora J."/>
            <person name="Crous P."/>
            <person name="Grigoriev I."/>
        </authorList>
    </citation>
    <scope>NUCLEOTIDE SEQUENCE</scope>
    <source>
        <strain evidence="2">CBS 121410</strain>
    </source>
</reference>
<keyword evidence="3" id="KW-1185">Reference proteome</keyword>
<proteinExistence type="predicted"/>
<evidence type="ECO:0000313" key="3">
    <source>
        <dbReference type="Proteomes" id="UP000799776"/>
    </source>
</evidence>
<feature type="domain" description="Apple" evidence="1">
    <location>
        <begin position="17"/>
        <end position="93"/>
    </location>
</feature>
<name>A0A9P4LWL0_9PEZI</name>
<dbReference type="Proteomes" id="UP000799776">
    <property type="component" value="Unassembled WGS sequence"/>
</dbReference>
<dbReference type="InterPro" id="IPR003609">
    <property type="entry name" value="Pan_app"/>
</dbReference>
<comment type="caution">
    <text evidence="2">The sequence shown here is derived from an EMBL/GenBank/DDBJ whole genome shotgun (WGS) entry which is preliminary data.</text>
</comment>
<dbReference type="Gene3D" id="3.50.4.10">
    <property type="entry name" value="Hepatocyte Growth Factor"/>
    <property type="match status" value="1"/>
</dbReference>
<sequence length="93" mass="10357">AVPAAPTPEYVHGFPICNVSGFTEANGKYIQTTHQQPNATLLSCLTACREDSDCKSVSYAAEYTGCYFYNKFVQGTYLEQDDTSYFAHYDEVC</sequence>
<dbReference type="AlphaFoldDB" id="A0A9P4LWL0"/>
<evidence type="ECO:0000259" key="1">
    <source>
        <dbReference type="PROSITE" id="PS50948"/>
    </source>
</evidence>
<organism evidence="2 3">
    <name type="scientific">Saccharata proteae CBS 121410</name>
    <dbReference type="NCBI Taxonomy" id="1314787"/>
    <lineage>
        <taxon>Eukaryota</taxon>
        <taxon>Fungi</taxon>
        <taxon>Dikarya</taxon>
        <taxon>Ascomycota</taxon>
        <taxon>Pezizomycotina</taxon>
        <taxon>Dothideomycetes</taxon>
        <taxon>Dothideomycetes incertae sedis</taxon>
        <taxon>Botryosphaeriales</taxon>
        <taxon>Saccharataceae</taxon>
        <taxon>Saccharata</taxon>
    </lineage>
</organism>
<evidence type="ECO:0000313" key="2">
    <source>
        <dbReference type="EMBL" id="KAF2087152.1"/>
    </source>
</evidence>
<protein>
    <recommendedName>
        <fullName evidence="1">Apple domain-containing protein</fullName>
    </recommendedName>
</protein>
<dbReference type="EMBL" id="ML978721">
    <property type="protein sequence ID" value="KAF2087152.1"/>
    <property type="molecule type" value="Genomic_DNA"/>
</dbReference>
<gene>
    <name evidence="2" type="ORF">K490DRAFT_6033</name>
</gene>
<dbReference type="OrthoDB" id="3556210at2759"/>
<feature type="non-terminal residue" evidence="2">
    <location>
        <position position="93"/>
    </location>
</feature>
<dbReference type="PROSITE" id="PS50948">
    <property type="entry name" value="PAN"/>
    <property type="match status" value="1"/>
</dbReference>
<feature type="non-terminal residue" evidence="2">
    <location>
        <position position="1"/>
    </location>
</feature>
<accession>A0A9P4LWL0</accession>